<evidence type="ECO:0000256" key="7">
    <source>
        <dbReference type="SAM" id="Coils"/>
    </source>
</evidence>
<dbReference type="Gene3D" id="3.30.565.10">
    <property type="entry name" value="Histidine kinase-like ATPase, C-terminal domain"/>
    <property type="match status" value="1"/>
</dbReference>
<sequence length="1228" mass="140204">MEVRPRKEPAMGVTRNLTEVFTLLRTNAQQNKFIYMNSSMPKEKMSLVSLEEGGEHSDDSSKQPMWIHTCDEVEFEFGRVRSRLEELANAQQKHISRPNFGDEAFEAEERQMESTTEQITSMMSHCQRLINMISTQRTRNENNSERKLRENTVQALIFTLTQLTNDFRTRQSKYLKDIKNRTNNVDSFLLTTGQTDDLQWGELVDVTPSHEYTMDQIQQMMMNEQTVKEREKEVLVVNSSIRELNSLFKDLSSMVVDQGTILDSTTHEFVYGAIAELVDNSRDAMANNLHIDFVPNDAYGGMLSILDDGCGMDRKEAISVVSFGHSLKRMEPGMIGQYGNGLKSGAMRIAKDFIMFTKKDGLLTCLLLSRTFHEMYALKEVFVPVASFTLEGGTRAMYCDSHTQAKMHSQSMDVIYSHTPFNSQDALFEQFERIKGASGTLIVLFNLRRIETGDFELNFDTPYDVRLSNFEEQREEERNSLRAYLSVLYLNPRMKVYLRGKKVLTTRILNSLLYPYKYSYAAKNLKTCAMKEYERCEQKVREVNEMLRMSASALGEFEAKHRGQNIHTNKTLRMEQRLLAKARSDMEAKKEQAEKRAALALKAKNNPAPLTFYFGINIHHRNRYGCMLYNNGRLIEMYVKAAVQKEKNDLMMKCLGVVGVVDVPYSVLEPTHNKQSFENKREYLSLLRAMNDHMEQYWKDINLAGSDGPSGIKTFWKNFGYENSDWSSECTNLAEHRKKRFMRIGHTVQCDKCLKWRHVEYHAPYEINGIPEDWCCENHPNSMFRGCSRPEEVPKVKEGKLVRQKSPDPPVKSSSYSANRSMERKPEPSIRGTPTAATNGSGASRRPVTSQATPATSSASRSSREVQRRPASPPPSARPLKRSSRVAQRKEEMSSESEESSPERPPPRKAPNRTPAFNAVTKPSERVSAVGRPPTKRAAAVAAPKRRIVSSDESDEEEPVTVPELPKKPKTKADLRRQYEENEKKTDVETKKPVPAVETKKPAPAVANDVKPSSSTASVKPSTSSTSVKPTVSVKQSTSSTSVSSPTSLSNGTVGKGVVDKELVEKEKERGDRAMTQTRKLLNFFMKQGVSFAERFRRMSDDEILQQDMEQFGRNVWEEHVLKVNITNQRNCWGKSRKIELQVTRERDELRMLRRSDKEQMRKLCEDEFRSELTIILKWAMPDDVVTYENCFEMKDKLLGMLNADPEEGEDVAPQQEMFTNEAAAESQ</sequence>
<evidence type="ECO:0000256" key="2">
    <source>
        <dbReference type="ARBA" id="ARBA00022723"/>
    </source>
</evidence>
<feature type="region of interest" description="Disordered" evidence="8">
    <location>
        <begin position="791"/>
        <end position="1073"/>
    </location>
</feature>
<feature type="region of interest" description="Disordered" evidence="8">
    <location>
        <begin position="1205"/>
        <end position="1228"/>
    </location>
</feature>
<dbReference type="OrthoDB" id="1885370at2759"/>
<dbReference type="SUPFAM" id="SSF47661">
    <property type="entry name" value="t-snare proteins"/>
    <property type="match status" value="1"/>
</dbReference>
<evidence type="ECO:0000256" key="3">
    <source>
        <dbReference type="ARBA" id="ARBA00022771"/>
    </source>
</evidence>
<gene>
    <name evidence="11" type="ORF">ANCCAN_02279</name>
</gene>
<evidence type="ECO:0000256" key="5">
    <source>
        <dbReference type="ARBA" id="ARBA00023054"/>
    </source>
</evidence>
<dbReference type="SUPFAM" id="SSF55874">
    <property type="entry name" value="ATPase domain of HSP90 chaperone/DNA topoisomerase II/histidine kinase"/>
    <property type="match status" value="1"/>
</dbReference>
<keyword evidence="3" id="KW-0863">Zinc-finger</keyword>
<organism evidence="11 12">
    <name type="scientific">Ancylostoma caninum</name>
    <name type="common">Dog hookworm</name>
    <dbReference type="NCBI Taxonomy" id="29170"/>
    <lineage>
        <taxon>Eukaryota</taxon>
        <taxon>Metazoa</taxon>
        <taxon>Ecdysozoa</taxon>
        <taxon>Nematoda</taxon>
        <taxon>Chromadorea</taxon>
        <taxon>Rhabditida</taxon>
        <taxon>Rhabditina</taxon>
        <taxon>Rhabditomorpha</taxon>
        <taxon>Strongyloidea</taxon>
        <taxon>Ancylostomatidae</taxon>
        <taxon>Ancylostomatinae</taxon>
        <taxon>Ancylostoma</taxon>
    </lineage>
</organism>
<proteinExistence type="predicted"/>
<feature type="domain" description="CW-type" evidence="10">
    <location>
        <begin position="741"/>
        <end position="795"/>
    </location>
</feature>
<dbReference type="AlphaFoldDB" id="A0A368H4T1"/>
<keyword evidence="4" id="KW-0862">Zinc</keyword>
<dbReference type="InterPro" id="IPR041006">
    <property type="entry name" value="Morc_S5"/>
</dbReference>
<feature type="compositionally biased region" description="Basic and acidic residues" evidence="8">
    <location>
        <begin position="791"/>
        <end position="801"/>
    </location>
</feature>
<dbReference type="EMBL" id="JOJR01000012">
    <property type="protein sequence ID" value="RCN51612.1"/>
    <property type="molecule type" value="Genomic_DNA"/>
</dbReference>
<keyword evidence="6" id="KW-0539">Nucleus</keyword>
<keyword evidence="2" id="KW-0479">Metal-binding</keyword>
<evidence type="ECO:0000256" key="1">
    <source>
        <dbReference type="ARBA" id="ARBA00004123"/>
    </source>
</evidence>
<evidence type="ECO:0000256" key="4">
    <source>
        <dbReference type="ARBA" id="ARBA00022833"/>
    </source>
</evidence>
<feature type="domain" description="T-SNARE coiled-coil homology" evidence="9">
    <location>
        <begin position="224"/>
        <end position="264"/>
    </location>
</feature>
<evidence type="ECO:0000313" key="12">
    <source>
        <dbReference type="Proteomes" id="UP000252519"/>
    </source>
</evidence>
<evidence type="ECO:0000256" key="6">
    <source>
        <dbReference type="ARBA" id="ARBA00023242"/>
    </source>
</evidence>
<dbReference type="GO" id="GO:0016020">
    <property type="term" value="C:membrane"/>
    <property type="evidence" value="ECO:0007669"/>
    <property type="project" value="InterPro"/>
</dbReference>
<feature type="compositionally biased region" description="Low complexity" evidence="8">
    <location>
        <begin position="847"/>
        <end position="861"/>
    </location>
</feature>
<dbReference type="PANTHER" id="PTHR23337">
    <property type="entry name" value="ZINC FINGER CW-TYPE COILED-COIL DOMAIN PROTEIN 1"/>
    <property type="match status" value="1"/>
</dbReference>
<evidence type="ECO:0000259" key="10">
    <source>
        <dbReference type="PROSITE" id="PS51050"/>
    </source>
</evidence>
<feature type="compositionally biased region" description="Basic and acidic residues" evidence="8">
    <location>
        <begin position="1058"/>
        <end position="1073"/>
    </location>
</feature>
<dbReference type="Proteomes" id="UP000252519">
    <property type="component" value="Unassembled WGS sequence"/>
</dbReference>
<dbReference type="STRING" id="29170.A0A368H4T1"/>
<dbReference type="PROSITE" id="PS50192">
    <property type="entry name" value="T_SNARE"/>
    <property type="match status" value="1"/>
</dbReference>
<dbReference type="GO" id="GO:0008270">
    <property type="term" value="F:zinc ion binding"/>
    <property type="evidence" value="ECO:0007669"/>
    <property type="project" value="UniProtKB-KW"/>
</dbReference>
<feature type="compositionally biased region" description="Low complexity" evidence="8">
    <location>
        <begin position="932"/>
        <end position="943"/>
    </location>
</feature>
<evidence type="ECO:0000259" key="9">
    <source>
        <dbReference type="PROSITE" id="PS50192"/>
    </source>
</evidence>
<feature type="compositionally biased region" description="Basic and acidic residues" evidence="8">
    <location>
        <begin position="965"/>
        <end position="992"/>
    </location>
</feature>
<evidence type="ECO:0000313" key="11">
    <source>
        <dbReference type="EMBL" id="RCN51612.1"/>
    </source>
</evidence>
<protein>
    <submittedName>
        <fullName evidence="11">CW-type Zinc Finger</fullName>
    </submittedName>
</protein>
<dbReference type="InterPro" id="IPR010989">
    <property type="entry name" value="SNARE"/>
</dbReference>
<keyword evidence="5 7" id="KW-0175">Coiled coil</keyword>
<comment type="subcellular location">
    <subcellularLocation>
        <location evidence="1">Nucleus</location>
    </subcellularLocation>
</comment>
<keyword evidence="12" id="KW-1185">Reference proteome</keyword>
<dbReference type="Pfam" id="PF17942">
    <property type="entry name" value="Morc6_S5"/>
    <property type="match status" value="2"/>
</dbReference>
<reference evidence="11 12" key="1">
    <citation type="submission" date="2014-10" db="EMBL/GenBank/DDBJ databases">
        <title>Draft genome of the hookworm Ancylostoma caninum.</title>
        <authorList>
            <person name="Mitreva M."/>
        </authorList>
    </citation>
    <scope>NUCLEOTIDE SEQUENCE [LARGE SCALE GENOMIC DNA]</scope>
    <source>
        <strain evidence="11 12">Baltimore</strain>
    </source>
</reference>
<evidence type="ECO:0000256" key="8">
    <source>
        <dbReference type="SAM" id="MobiDB-lite"/>
    </source>
</evidence>
<dbReference type="InterPro" id="IPR036890">
    <property type="entry name" value="HATPase_C_sf"/>
</dbReference>
<dbReference type="PANTHER" id="PTHR23337:SF3">
    <property type="entry name" value="MORC FAMILY CW-TYPE ZINC FINGER 2"/>
    <property type="match status" value="1"/>
</dbReference>
<dbReference type="InterPro" id="IPR011124">
    <property type="entry name" value="Znf_CW"/>
</dbReference>
<dbReference type="Pfam" id="PF13589">
    <property type="entry name" value="HATPase_c_3"/>
    <property type="match status" value="1"/>
</dbReference>
<dbReference type="Pfam" id="PF07496">
    <property type="entry name" value="zf-CW"/>
    <property type="match status" value="1"/>
</dbReference>
<accession>A0A368H4T1</accession>
<feature type="compositionally biased region" description="Low complexity" evidence="8">
    <location>
        <begin position="1010"/>
        <end position="1048"/>
    </location>
</feature>
<name>A0A368H4T1_ANCCA</name>
<dbReference type="PROSITE" id="PS51050">
    <property type="entry name" value="ZF_CW"/>
    <property type="match status" value="1"/>
</dbReference>
<feature type="coiled-coil region" evidence="7">
    <location>
        <begin position="572"/>
        <end position="603"/>
    </location>
</feature>
<dbReference type="Gene3D" id="1.20.58.70">
    <property type="match status" value="1"/>
</dbReference>
<comment type="caution">
    <text evidence="11">The sequence shown here is derived from an EMBL/GenBank/DDBJ whole genome shotgun (WGS) entry which is preliminary data.</text>
</comment>
<dbReference type="GO" id="GO:0005634">
    <property type="term" value="C:nucleus"/>
    <property type="evidence" value="ECO:0007669"/>
    <property type="project" value="UniProtKB-SubCell"/>
</dbReference>
<dbReference type="GO" id="GO:0016192">
    <property type="term" value="P:vesicle-mediated transport"/>
    <property type="evidence" value="ECO:0007669"/>
    <property type="project" value="InterPro"/>
</dbReference>
<dbReference type="InterPro" id="IPR000727">
    <property type="entry name" value="T_SNARE_dom"/>
</dbReference>
<dbReference type="SMART" id="SM00397">
    <property type="entry name" value="t_SNARE"/>
    <property type="match status" value="1"/>
</dbReference>
<dbReference type="Gene3D" id="3.30.40.100">
    <property type="match status" value="1"/>
</dbReference>